<dbReference type="GO" id="GO:0016020">
    <property type="term" value="C:membrane"/>
    <property type="evidence" value="ECO:0007669"/>
    <property type="project" value="UniProtKB-SubCell"/>
</dbReference>
<dbReference type="PROSITE" id="PS50262">
    <property type="entry name" value="G_PROTEIN_RECEP_F1_2"/>
    <property type="match status" value="1"/>
</dbReference>
<reference evidence="7 8" key="2">
    <citation type="journal article" date="2011" name="PLoS Genet.">
        <title>Caenorhabditis briggsae recombinant inbred line genotypes reveal inter-strain incompatibility and the evolution of recombination.</title>
        <authorList>
            <person name="Ross J.A."/>
            <person name="Koboldt D.C."/>
            <person name="Staisch J.E."/>
            <person name="Chamberlin H.M."/>
            <person name="Gupta B.P."/>
            <person name="Miller R.D."/>
            <person name="Baird S.E."/>
            <person name="Haag E.S."/>
        </authorList>
    </citation>
    <scope>NUCLEOTIDE SEQUENCE [LARGE SCALE GENOMIC DNA]</scope>
    <source>
        <strain evidence="7 8">AF16</strain>
    </source>
</reference>
<dbReference type="Pfam" id="PF10324">
    <property type="entry name" value="7TM_GPCR_Srw"/>
    <property type="match status" value="1"/>
</dbReference>
<evidence type="ECO:0000256" key="2">
    <source>
        <dbReference type="ARBA" id="ARBA00022692"/>
    </source>
</evidence>
<reference evidence="7 8" key="1">
    <citation type="journal article" date="2003" name="PLoS Biol.">
        <title>The genome sequence of Caenorhabditis briggsae: a platform for comparative genomics.</title>
        <authorList>
            <person name="Stein L.D."/>
            <person name="Bao Z."/>
            <person name="Blasiar D."/>
            <person name="Blumenthal T."/>
            <person name="Brent M.R."/>
            <person name="Chen N."/>
            <person name="Chinwalla A."/>
            <person name="Clarke L."/>
            <person name="Clee C."/>
            <person name="Coghlan A."/>
            <person name="Coulson A."/>
            <person name="D'Eustachio P."/>
            <person name="Fitch D.H."/>
            <person name="Fulton L.A."/>
            <person name="Fulton R.E."/>
            <person name="Griffiths-Jones S."/>
            <person name="Harris T.W."/>
            <person name="Hillier L.W."/>
            <person name="Kamath R."/>
            <person name="Kuwabara P.E."/>
            <person name="Mardis E.R."/>
            <person name="Marra M.A."/>
            <person name="Miner T.L."/>
            <person name="Minx P."/>
            <person name="Mullikin J.C."/>
            <person name="Plumb R.W."/>
            <person name="Rogers J."/>
            <person name="Schein J.E."/>
            <person name="Sohrmann M."/>
            <person name="Spieth J."/>
            <person name="Stajich J.E."/>
            <person name="Wei C."/>
            <person name="Willey D."/>
            <person name="Wilson R.K."/>
            <person name="Durbin R."/>
            <person name="Waterston R.H."/>
        </authorList>
    </citation>
    <scope>NUCLEOTIDE SEQUENCE [LARGE SCALE GENOMIC DNA]</scope>
    <source>
        <strain evidence="7 8">AF16</strain>
    </source>
</reference>
<comment type="subcellular location">
    <subcellularLocation>
        <location evidence="1">Membrane</location>
    </subcellularLocation>
</comment>
<keyword evidence="2 5" id="KW-0812">Transmembrane</keyword>
<dbReference type="CDD" id="cd14978">
    <property type="entry name" value="7tmA_FMRFamide_R-like"/>
    <property type="match status" value="1"/>
</dbReference>
<sequence>MFPEYSNKTLKILCSLHDGLKELYLFCLNYEAYVALLVFIVNFFHFIVLTRKSMRSSSINWIMAATAITDMISQLWPLFWGLAQIFAFFYPCYSKKTAYLIYFLDNLFTAIDSFSRRCTTWLSLSMAFIRTLVIRNPLKLHYDNLTKPKAAFIVVVIVGIACLPLGIMNYFWRAIIEEEGVEECTGNGTSGFEYYTETSAWFADNDMLVYNIYYYLEGVFFKFIPSILFPIVTIFLIIEIRKNDKSSRKALNSRSEKDSGKMTRLIFYLSLTFFVGEFPMAILYTLNPILDRYSNNPGFYFATVYAQSIFFTVLRVTSAIHFLICFLMSSQYRTTATSVILCGYTPKQNIIQPVQSIHSGATSAVFSKNASPPVTRTQF</sequence>
<feature type="transmembrane region" description="Helical" evidence="5">
    <location>
        <begin position="61"/>
        <end position="90"/>
    </location>
</feature>
<keyword evidence="4 5" id="KW-0472">Membrane</keyword>
<evidence type="ECO:0000313" key="8">
    <source>
        <dbReference type="Proteomes" id="UP000008549"/>
    </source>
</evidence>
<dbReference type="GO" id="GO:0008528">
    <property type="term" value="F:G protein-coupled peptide receptor activity"/>
    <property type="evidence" value="ECO:0007669"/>
    <property type="project" value="InterPro"/>
</dbReference>
<dbReference type="OMA" id="NEEANAC"/>
<keyword evidence="3 5" id="KW-1133">Transmembrane helix</keyword>
<accession>A8Y0Z9</accession>
<dbReference type="EMBL" id="HE601531">
    <property type="protein sequence ID" value="CAP38568.2"/>
    <property type="molecule type" value="Genomic_DNA"/>
</dbReference>
<evidence type="ECO:0000256" key="4">
    <source>
        <dbReference type="ARBA" id="ARBA00023136"/>
    </source>
</evidence>
<dbReference type="HOGENOM" id="CLU_043715_1_0_1"/>
<dbReference type="SUPFAM" id="SSF81321">
    <property type="entry name" value="Family A G protein-coupled receptor-like"/>
    <property type="match status" value="1"/>
</dbReference>
<keyword evidence="8" id="KW-1185">Reference proteome</keyword>
<evidence type="ECO:0000313" key="7">
    <source>
        <dbReference type="EMBL" id="CAP38568.2"/>
    </source>
</evidence>
<feature type="transmembrane region" description="Helical" evidence="5">
    <location>
        <begin position="150"/>
        <end position="172"/>
    </location>
</feature>
<evidence type="ECO:0000256" key="3">
    <source>
        <dbReference type="ARBA" id="ARBA00022989"/>
    </source>
</evidence>
<dbReference type="InterPro" id="IPR017452">
    <property type="entry name" value="GPCR_Rhodpsn_7TM"/>
</dbReference>
<dbReference type="AlphaFoldDB" id="A8Y0Z9"/>
<dbReference type="Gene3D" id="1.20.1070.10">
    <property type="entry name" value="Rhodopsin 7-helix transmembrane proteins"/>
    <property type="match status" value="1"/>
</dbReference>
<gene>
    <name evidence="9" type="primary">srw-112</name>
    <name evidence="7" type="synonym">Cbr-srw-112</name>
    <name evidence="9" type="ORF">CBG21857</name>
    <name evidence="7" type="ORF">CBG_21857</name>
</gene>
<feature type="transmembrane region" description="Helical" evidence="5">
    <location>
        <begin position="30"/>
        <end position="49"/>
    </location>
</feature>
<dbReference type="PANTHER" id="PTHR22751:SF288">
    <property type="entry name" value="G-PROTEIN COUPLED RECEPTORS FAMILY 1 PROFILE DOMAIN-CONTAINING PROTEIN"/>
    <property type="match status" value="1"/>
</dbReference>
<organism evidence="7 8">
    <name type="scientific">Caenorhabditis briggsae</name>
    <dbReference type="NCBI Taxonomy" id="6238"/>
    <lineage>
        <taxon>Eukaryota</taxon>
        <taxon>Metazoa</taxon>
        <taxon>Ecdysozoa</taxon>
        <taxon>Nematoda</taxon>
        <taxon>Chromadorea</taxon>
        <taxon>Rhabditida</taxon>
        <taxon>Rhabditina</taxon>
        <taxon>Rhabditomorpha</taxon>
        <taxon>Rhabditoidea</taxon>
        <taxon>Rhabditidae</taxon>
        <taxon>Peloderinae</taxon>
        <taxon>Caenorhabditis</taxon>
    </lineage>
</organism>
<dbReference type="Proteomes" id="UP000008549">
    <property type="component" value="Unassembled WGS sequence"/>
</dbReference>
<evidence type="ECO:0000313" key="9">
    <source>
        <dbReference type="WormBase" id="CBG21857"/>
    </source>
</evidence>
<dbReference type="InterPro" id="IPR019427">
    <property type="entry name" value="7TM_GPCR_serpentine_rcpt_Srw"/>
</dbReference>
<feature type="transmembrane region" description="Helical" evidence="5">
    <location>
        <begin position="304"/>
        <end position="328"/>
    </location>
</feature>
<dbReference type="WormBase" id="CBG21857">
    <property type="protein sequence ID" value="CBP26491"/>
    <property type="gene ID" value="WBGene00040538"/>
    <property type="gene designation" value="Cbr-srw-112"/>
</dbReference>
<dbReference type="PANTHER" id="PTHR22751">
    <property type="entry name" value="G-PROTEIN COUPLED RECEPTOR-RELATED"/>
    <property type="match status" value="1"/>
</dbReference>
<feature type="domain" description="G-protein coupled receptors family 1 profile" evidence="6">
    <location>
        <begin position="41"/>
        <end position="325"/>
    </location>
</feature>
<evidence type="ECO:0000259" key="6">
    <source>
        <dbReference type="PROSITE" id="PS50262"/>
    </source>
</evidence>
<name>A8Y0Z9_CAEBR</name>
<feature type="transmembrane region" description="Helical" evidence="5">
    <location>
        <begin position="265"/>
        <end position="284"/>
    </location>
</feature>
<protein>
    <submittedName>
        <fullName evidence="7">Protein CBR-SRW-112</fullName>
    </submittedName>
</protein>
<dbReference type="eggNOG" id="ENOG502TG9J">
    <property type="taxonomic scope" value="Eukaryota"/>
</dbReference>
<evidence type="ECO:0000256" key="5">
    <source>
        <dbReference type="SAM" id="Phobius"/>
    </source>
</evidence>
<evidence type="ECO:0000256" key="1">
    <source>
        <dbReference type="ARBA" id="ARBA00004370"/>
    </source>
</evidence>
<feature type="transmembrane region" description="Helical" evidence="5">
    <location>
        <begin position="212"/>
        <end position="238"/>
    </location>
</feature>
<dbReference type="InParanoid" id="A8Y0Z9"/>
<proteinExistence type="predicted"/>